<dbReference type="Pfam" id="PF03247">
    <property type="entry name" value="Prothymosin"/>
    <property type="match status" value="1"/>
</dbReference>
<dbReference type="GO" id="GO:0005634">
    <property type="term" value="C:nucleus"/>
    <property type="evidence" value="ECO:0007669"/>
    <property type="project" value="UniProtKB-SubCell"/>
</dbReference>
<dbReference type="PANTHER" id="PTHR22745">
    <property type="entry name" value="PROTHYMOSIN ALPHA"/>
    <property type="match status" value="1"/>
</dbReference>
<evidence type="ECO:0000313" key="8">
    <source>
        <dbReference type="Ensembl" id="ENSCCNP00000032777.1"/>
    </source>
</evidence>
<reference evidence="8" key="1">
    <citation type="submission" date="2023-09" db="UniProtKB">
        <authorList>
            <consortium name="Ensembl"/>
        </authorList>
    </citation>
    <scope>IDENTIFICATION</scope>
</reference>
<protein>
    <recommendedName>
        <fullName evidence="6">Prothymosin alpha</fullName>
    </recommendedName>
</protein>
<keyword evidence="3" id="KW-0539">Nucleus</keyword>
<feature type="compositionally biased region" description="Acidic residues" evidence="7">
    <location>
        <begin position="41"/>
        <end position="51"/>
    </location>
</feature>
<proteinExistence type="inferred from homology"/>
<dbReference type="InterPro" id="IPR004931">
    <property type="entry name" value="Pro/parathymosin"/>
</dbReference>
<comment type="subcellular location">
    <subcellularLocation>
        <location evidence="1">Nucleus</location>
    </subcellularLocation>
</comment>
<feature type="compositionally biased region" description="Basic and acidic residues" evidence="7">
    <location>
        <begin position="89"/>
        <end position="100"/>
    </location>
</feature>
<dbReference type="GO" id="GO:0045944">
    <property type="term" value="P:positive regulation of transcription by RNA polymerase II"/>
    <property type="evidence" value="ECO:0007669"/>
    <property type="project" value="TreeGrafter"/>
</dbReference>
<evidence type="ECO:0000256" key="5">
    <source>
        <dbReference type="ARBA" id="ARBA00038744"/>
    </source>
</evidence>
<evidence type="ECO:0000256" key="3">
    <source>
        <dbReference type="ARBA" id="ARBA00023242"/>
    </source>
</evidence>
<sequence length="100" mass="11116">MSDVAGDTSSEITKDFFFDLKEKEVVEAENRRDNSANGNANEEDGEQEADNEIDKGEKGGRKKVMVRKKIEMKAATGKWAAEGDEDGDVDTKKQKTDEDN</sequence>
<comment type="subunit">
    <text evidence="5">Interacts with NUPR1; regulates apoptotic process.</text>
</comment>
<accession>A0A8C0XW75</accession>
<comment type="function">
    <text evidence="4">Prothymosin alpha may mediate immune function by conferring resistance to certain opportunistic infections.</text>
</comment>
<dbReference type="GO" id="GO:0043066">
    <property type="term" value="P:negative regulation of apoptotic process"/>
    <property type="evidence" value="ECO:0007669"/>
    <property type="project" value="TreeGrafter"/>
</dbReference>
<dbReference type="PANTHER" id="PTHR22745:SF0">
    <property type="entry name" value="PROTHYMOSIN ALPHA"/>
    <property type="match status" value="1"/>
</dbReference>
<feature type="region of interest" description="Disordered" evidence="7">
    <location>
        <begin position="28"/>
        <end position="100"/>
    </location>
</feature>
<evidence type="ECO:0000256" key="6">
    <source>
        <dbReference type="ARBA" id="ARBA00040447"/>
    </source>
</evidence>
<organism evidence="8">
    <name type="scientific">Castor canadensis</name>
    <name type="common">American beaver</name>
    <dbReference type="NCBI Taxonomy" id="51338"/>
    <lineage>
        <taxon>Eukaryota</taxon>
        <taxon>Metazoa</taxon>
        <taxon>Chordata</taxon>
        <taxon>Craniata</taxon>
        <taxon>Vertebrata</taxon>
        <taxon>Euteleostomi</taxon>
        <taxon>Mammalia</taxon>
        <taxon>Eutheria</taxon>
        <taxon>Euarchontoglires</taxon>
        <taxon>Glires</taxon>
        <taxon>Rodentia</taxon>
        <taxon>Castorimorpha</taxon>
        <taxon>Castoridae</taxon>
        <taxon>Castor</taxon>
    </lineage>
</organism>
<evidence type="ECO:0000256" key="2">
    <source>
        <dbReference type="ARBA" id="ARBA00008032"/>
    </source>
</evidence>
<evidence type="ECO:0000256" key="1">
    <source>
        <dbReference type="ARBA" id="ARBA00004123"/>
    </source>
</evidence>
<name>A0A8C0XW75_CASCN</name>
<evidence type="ECO:0000256" key="7">
    <source>
        <dbReference type="SAM" id="MobiDB-lite"/>
    </source>
</evidence>
<dbReference type="AlphaFoldDB" id="A0A8C0XW75"/>
<dbReference type="Ensembl" id="ENSCCNT00000041137.1">
    <property type="protein sequence ID" value="ENSCCNP00000032777.1"/>
    <property type="gene ID" value="ENSCCNG00000031081.1"/>
</dbReference>
<evidence type="ECO:0000256" key="4">
    <source>
        <dbReference type="ARBA" id="ARBA00037621"/>
    </source>
</evidence>
<comment type="similarity">
    <text evidence="2">Belongs to the pro/parathymosin family.</text>
</comment>
<dbReference type="GO" id="GO:0042393">
    <property type="term" value="F:histone binding"/>
    <property type="evidence" value="ECO:0007669"/>
    <property type="project" value="TreeGrafter"/>
</dbReference>